<organism evidence="3 4">
    <name type="scientific">Haloarcula japonica (strain ATCC 49778 / DSM 6131 / JCM 7785 / NBRC 101032 / NCIMB 13157 / TR-1)</name>
    <dbReference type="NCBI Taxonomy" id="1227453"/>
    <lineage>
        <taxon>Archaea</taxon>
        <taxon>Methanobacteriati</taxon>
        <taxon>Methanobacteriota</taxon>
        <taxon>Stenosarchaea group</taxon>
        <taxon>Halobacteria</taxon>
        <taxon>Halobacteriales</taxon>
        <taxon>Haloarculaceae</taxon>
        <taxon>Haloarcula</taxon>
    </lineage>
</organism>
<gene>
    <name evidence="3" type="ORF">C444_20621</name>
</gene>
<name>M0L0S2_HALJT</name>
<feature type="domain" description="Sulfatase N-terminal" evidence="2">
    <location>
        <begin position="1"/>
        <end position="295"/>
    </location>
</feature>
<reference evidence="3 4" key="1">
    <citation type="journal article" date="2014" name="PLoS Genet.">
        <title>Phylogenetically driven sequencing of extremely halophilic archaea reveals strategies for static and dynamic osmo-response.</title>
        <authorList>
            <person name="Becker E.A."/>
            <person name="Seitzer P.M."/>
            <person name="Tritt A."/>
            <person name="Larsen D."/>
            <person name="Krusor M."/>
            <person name="Yao A.I."/>
            <person name="Wu D."/>
            <person name="Madern D."/>
            <person name="Eisen J.A."/>
            <person name="Darling A.E."/>
            <person name="Facciotti M.T."/>
        </authorList>
    </citation>
    <scope>NUCLEOTIDE SEQUENCE [LARGE SCALE GENOMIC DNA]</scope>
    <source>
        <strain evidence="4">ATCC 49778 / DSM 6131 / JCM 7785 / NBRC 101032 / NCIMB 13157 / TR-1</strain>
    </source>
</reference>
<dbReference type="CDD" id="cd16148">
    <property type="entry name" value="sulfatase_like"/>
    <property type="match status" value="1"/>
</dbReference>
<evidence type="ECO:0000259" key="2">
    <source>
        <dbReference type="Pfam" id="PF00884"/>
    </source>
</evidence>
<comment type="caution">
    <text evidence="3">The sequence shown here is derived from an EMBL/GenBank/DDBJ whole genome shotgun (WGS) entry which is preliminary data.</text>
</comment>
<feature type="compositionally biased region" description="Polar residues" evidence="1">
    <location>
        <begin position="1"/>
        <end position="10"/>
    </location>
</feature>
<dbReference type="PATRIC" id="fig|1227453.3.peg.4052"/>
<dbReference type="PANTHER" id="PTHR43751:SF3">
    <property type="entry name" value="SULFATASE N-TERMINAL DOMAIN-CONTAINING PROTEIN"/>
    <property type="match status" value="1"/>
</dbReference>
<dbReference type="EMBL" id="AOLY01000045">
    <property type="protein sequence ID" value="EMA27162.1"/>
    <property type="molecule type" value="Genomic_DNA"/>
</dbReference>
<sequence length="433" mass="48779">MFTGKYTSSHGVHAGNHRFEPDSGSLASQLSDAGYRTAGISGNVWISPEFGFDDGFDEFSMKWDLFWDAPELSSVISDRNTTATGDSLLSVFKGQGPVDLLKGAATTGYAKFFAGRRDDGARHTTSRTINWLKEEAQKDRPFFYFLNYIEPHLPYEPPASFIDEYLPDDIDQSRVSDLDQNPWQYVAGDQELTKSDIKLFKALYKAELAYLDTQLKRLYDTLIDLDILEETAVILVGDHGENIGEYGLMDHQYCLYETLVHVPLFVRYPELFDEDDVTGPVEVRDLYPTIIDLADAAAPTDPAVSTHSLVPQNGAVPTRDRAIAEYLVPQPSMDALRESVSSFDRAATRFDRPLRALKTTDWKIIEAPEKTELYNRHEDPAEQDDVTSMNPEVSERLRMELRAELGRLSRGSSNDDTISTDSKARLEELGYLQ</sequence>
<dbReference type="PANTHER" id="PTHR43751">
    <property type="entry name" value="SULFATASE"/>
    <property type="match status" value="1"/>
</dbReference>
<evidence type="ECO:0000313" key="3">
    <source>
        <dbReference type="EMBL" id="EMA27162.1"/>
    </source>
</evidence>
<dbReference type="Pfam" id="PF00884">
    <property type="entry name" value="Sulfatase"/>
    <property type="match status" value="1"/>
</dbReference>
<evidence type="ECO:0000313" key="4">
    <source>
        <dbReference type="Proteomes" id="UP000011524"/>
    </source>
</evidence>
<dbReference type="SUPFAM" id="SSF53649">
    <property type="entry name" value="Alkaline phosphatase-like"/>
    <property type="match status" value="1"/>
</dbReference>
<dbReference type="InterPro" id="IPR052701">
    <property type="entry name" value="GAG_Ulvan_Degrading_Sulfatases"/>
</dbReference>
<dbReference type="InterPro" id="IPR017850">
    <property type="entry name" value="Alkaline_phosphatase_core_sf"/>
</dbReference>
<dbReference type="eggNOG" id="arCOG02787">
    <property type="taxonomic scope" value="Archaea"/>
</dbReference>
<protein>
    <submittedName>
        <fullName evidence="3">Sulfatase</fullName>
    </submittedName>
</protein>
<accession>M0L0S2</accession>
<evidence type="ECO:0000256" key="1">
    <source>
        <dbReference type="SAM" id="MobiDB-lite"/>
    </source>
</evidence>
<dbReference type="STRING" id="1227453.C444_20621"/>
<dbReference type="AlphaFoldDB" id="M0L0S2"/>
<dbReference type="Proteomes" id="UP000011524">
    <property type="component" value="Unassembled WGS sequence"/>
</dbReference>
<dbReference type="InterPro" id="IPR000917">
    <property type="entry name" value="Sulfatase_N"/>
</dbReference>
<feature type="region of interest" description="Disordered" evidence="1">
    <location>
        <begin position="1"/>
        <end position="25"/>
    </location>
</feature>
<keyword evidence="4" id="KW-1185">Reference proteome</keyword>
<proteinExistence type="predicted"/>
<dbReference type="Gene3D" id="3.40.720.10">
    <property type="entry name" value="Alkaline Phosphatase, subunit A"/>
    <property type="match status" value="1"/>
</dbReference>